<name>A0A8B6M7U9_METTU</name>
<keyword evidence="2" id="KW-1185">Reference proteome</keyword>
<sequence length="38" mass="4130">MFPRGARIECTICVIDSKAADAGRSETKFPLGEGKFRA</sequence>
<protein>
    <submittedName>
        <fullName evidence="1">Uncharacterized protein</fullName>
    </submittedName>
</protein>
<evidence type="ECO:0000313" key="1">
    <source>
        <dbReference type="EMBL" id="VTZ50970.1"/>
    </source>
</evidence>
<evidence type="ECO:0000313" key="2">
    <source>
        <dbReference type="Proteomes" id="UP000485880"/>
    </source>
</evidence>
<accession>A0A8B6M7U9</accession>
<dbReference type="EMBL" id="CABFMQ020000087">
    <property type="protein sequence ID" value="VTZ50970.1"/>
    <property type="molecule type" value="Genomic_DNA"/>
</dbReference>
<gene>
    <name evidence="1" type="ORF">MPC4_30154</name>
</gene>
<proteinExistence type="predicted"/>
<dbReference type="AlphaFoldDB" id="A0A8B6M7U9"/>
<reference evidence="1 2" key="1">
    <citation type="submission" date="2019-05" db="EMBL/GenBank/DDBJ databases">
        <authorList>
            <person name="Farhan Ul Haque M."/>
        </authorList>
    </citation>
    <scope>NUCLEOTIDE SEQUENCE [LARGE SCALE GENOMIC DNA]</scope>
    <source>
        <strain evidence="1">2</strain>
    </source>
</reference>
<dbReference type="Proteomes" id="UP000485880">
    <property type="component" value="Unassembled WGS sequence"/>
</dbReference>
<organism evidence="1 2">
    <name type="scientific">Methylocella tundrae</name>
    <dbReference type="NCBI Taxonomy" id="227605"/>
    <lineage>
        <taxon>Bacteria</taxon>
        <taxon>Pseudomonadati</taxon>
        <taxon>Pseudomonadota</taxon>
        <taxon>Alphaproteobacteria</taxon>
        <taxon>Hyphomicrobiales</taxon>
        <taxon>Beijerinckiaceae</taxon>
        <taxon>Methylocella</taxon>
    </lineage>
</organism>
<comment type="caution">
    <text evidence="1">The sequence shown here is derived from an EMBL/GenBank/DDBJ whole genome shotgun (WGS) entry which is preliminary data.</text>
</comment>